<dbReference type="GO" id="GO:0002143">
    <property type="term" value="P:tRNA wobble position uridine thiolation"/>
    <property type="evidence" value="ECO:0007669"/>
    <property type="project" value="TreeGrafter"/>
</dbReference>
<evidence type="ECO:0000256" key="5">
    <source>
        <dbReference type="ARBA" id="ARBA00022741"/>
    </source>
</evidence>
<evidence type="ECO:0000256" key="4">
    <source>
        <dbReference type="ARBA" id="ARBA00022694"/>
    </source>
</evidence>
<evidence type="ECO:0000256" key="2">
    <source>
        <dbReference type="ARBA" id="ARBA00022555"/>
    </source>
</evidence>
<evidence type="ECO:0000259" key="8">
    <source>
        <dbReference type="Pfam" id="PF20258"/>
    </source>
</evidence>
<proteinExistence type="predicted"/>
<organism evidence="9">
    <name type="scientific">hydrothermal vent metagenome</name>
    <dbReference type="NCBI Taxonomy" id="652676"/>
    <lineage>
        <taxon>unclassified sequences</taxon>
        <taxon>metagenomes</taxon>
        <taxon>ecological metagenomes</taxon>
    </lineage>
</organism>
<keyword evidence="3 9" id="KW-0808">Transferase</keyword>
<dbReference type="AlphaFoldDB" id="A0A3B0YC65"/>
<feature type="non-terminal residue" evidence="9">
    <location>
        <position position="1"/>
    </location>
</feature>
<dbReference type="GO" id="GO:0000049">
    <property type="term" value="F:tRNA binding"/>
    <property type="evidence" value="ECO:0007669"/>
    <property type="project" value="UniProtKB-KW"/>
</dbReference>
<protein>
    <submittedName>
        <fullName evidence="9">tRNA-specific 2-thiouridylase MnmA</fullName>
        <ecNumber evidence="9">2.8.1.13</ecNumber>
    </submittedName>
</protein>
<name>A0A3B0YC65_9ZZZZ</name>
<dbReference type="GO" id="GO:0103016">
    <property type="term" value="F:tRNA-uridine 2-sulfurtransferase activity"/>
    <property type="evidence" value="ECO:0007669"/>
    <property type="project" value="UniProtKB-EC"/>
</dbReference>
<dbReference type="Gene3D" id="2.30.30.280">
    <property type="entry name" value="Adenine nucleotide alpha hydrolases-like domains"/>
    <property type="match status" value="1"/>
</dbReference>
<keyword evidence="4" id="KW-0819">tRNA processing</keyword>
<dbReference type="Pfam" id="PF20258">
    <property type="entry name" value="tRNA_Me_trans_C"/>
    <property type="match status" value="1"/>
</dbReference>
<accession>A0A3B0YC65</accession>
<keyword evidence="1" id="KW-0963">Cytoplasm</keyword>
<evidence type="ECO:0000256" key="6">
    <source>
        <dbReference type="ARBA" id="ARBA00022840"/>
    </source>
</evidence>
<dbReference type="InterPro" id="IPR023382">
    <property type="entry name" value="MnmA-like_central_sf"/>
</dbReference>
<dbReference type="Gene3D" id="2.40.30.10">
    <property type="entry name" value="Translation factors"/>
    <property type="match status" value="1"/>
</dbReference>
<keyword evidence="2" id="KW-0820">tRNA-binding</keyword>
<dbReference type="EC" id="2.8.1.13" evidence="9"/>
<feature type="domain" description="tRNA-specific 2-thiouridylase MnmA-like C-terminal" evidence="8">
    <location>
        <begin position="37"/>
        <end position="110"/>
    </location>
</feature>
<dbReference type="EMBL" id="UOFK01000047">
    <property type="protein sequence ID" value="VAW73903.1"/>
    <property type="molecule type" value="Genomic_DNA"/>
</dbReference>
<keyword evidence="7" id="KW-0694">RNA-binding</keyword>
<dbReference type="PANTHER" id="PTHR11933:SF5">
    <property type="entry name" value="MITOCHONDRIAL TRNA-SPECIFIC 2-THIOURIDYLASE 1"/>
    <property type="match status" value="1"/>
</dbReference>
<dbReference type="GO" id="GO:0005524">
    <property type="term" value="F:ATP binding"/>
    <property type="evidence" value="ECO:0007669"/>
    <property type="project" value="UniProtKB-KW"/>
</dbReference>
<evidence type="ECO:0000256" key="1">
    <source>
        <dbReference type="ARBA" id="ARBA00022490"/>
    </source>
</evidence>
<evidence type="ECO:0000256" key="7">
    <source>
        <dbReference type="ARBA" id="ARBA00022884"/>
    </source>
</evidence>
<gene>
    <name evidence="9" type="ORF">MNBD_GAMMA13-1518</name>
</gene>
<evidence type="ECO:0000256" key="3">
    <source>
        <dbReference type="ARBA" id="ARBA00022679"/>
    </source>
</evidence>
<dbReference type="InterPro" id="IPR046885">
    <property type="entry name" value="MnmA-like_C"/>
</dbReference>
<dbReference type="FunFam" id="2.40.30.10:FF:000023">
    <property type="entry name" value="tRNA-specific 2-thiouridylase MnmA"/>
    <property type="match status" value="1"/>
</dbReference>
<keyword evidence="5" id="KW-0547">Nucleotide-binding</keyword>
<reference evidence="9" key="1">
    <citation type="submission" date="2018-06" db="EMBL/GenBank/DDBJ databases">
        <authorList>
            <person name="Zhirakovskaya E."/>
        </authorList>
    </citation>
    <scope>NUCLEOTIDE SEQUENCE</scope>
</reference>
<dbReference type="PANTHER" id="PTHR11933">
    <property type="entry name" value="TRNA 5-METHYLAMINOMETHYL-2-THIOURIDYLATE -METHYLTRANSFERASE"/>
    <property type="match status" value="1"/>
</dbReference>
<evidence type="ECO:0000313" key="9">
    <source>
        <dbReference type="EMBL" id="VAW73903.1"/>
    </source>
</evidence>
<sequence length="112" mass="12312">GIKGTSGDPWYVVDKDLEQNRLIVAQGKNHPELFKPTLLADDLHWINTTPTLPLPCHARIRYRQADQACTLKAIDNGIARVSFEQSQRAVTPGQAIVFYTGDHCLGGGTILS</sequence>
<keyword evidence="6" id="KW-0067">ATP-binding</keyword>